<sequence length="110" mass="12633">MVEMEERNQYTEKVVQGHLRCQAHNGVQPLNESVIEMVKGTKMKTGTLSNGNSKDYYDTTMERQRCEDSTYSRIIYSNTGEEEPTTLNDDDLNTVDRRALNGDPDRIARK</sequence>
<accession>A0A183D8B2</accession>
<proteinExistence type="predicted"/>
<evidence type="ECO:0000313" key="3">
    <source>
        <dbReference type="Proteomes" id="UP000271098"/>
    </source>
</evidence>
<dbReference type="Proteomes" id="UP000271098">
    <property type="component" value="Unassembled WGS sequence"/>
</dbReference>
<feature type="region of interest" description="Disordered" evidence="1">
    <location>
        <begin position="77"/>
        <end position="110"/>
    </location>
</feature>
<protein>
    <submittedName>
        <fullName evidence="2 4">Uncharacterized protein</fullName>
    </submittedName>
</protein>
<evidence type="ECO:0000256" key="1">
    <source>
        <dbReference type="SAM" id="MobiDB-lite"/>
    </source>
</evidence>
<gene>
    <name evidence="2" type="ORF">GPUH_LOCUS4953</name>
</gene>
<evidence type="ECO:0000313" key="4">
    <source>
        <dbReference type="WBParaSite" id="GPUH_0000496001-mRNA-1"/>
    </source>
</evidence>
<reference evidence="2 3" key="2">
    <citation type="submission" date="2018-11" db="EMBL/GenBank/DDBJ databases">
        <authorList>
            <consortium name="Pathogen Informatics"/>
        </authorList>
    </citation>
    <scope>NUCLEOTIDE SEQUENCE [LARGE SCALE GENOMIC DNA]</scope>
</reference>
<feature type="compositionally biased region" description="Basic and acidic residues" evidence="1">
    <location>
        <begin position="94"/>
        <end position="110"/>
    </location>
</feature>
<reference evidence="4" key="1">
    <citation type="submission" date="2016-06" db="UniProtKB">
        <authorList>
            <consortium name="WormBaseParasite"/>
        </authorList>
    </citation>
    <scope>IDENTIFICATION</scope>
</reference>
<keyword evidence="3" id="KW-1185">Reference proteome</keyword>
<dbReference type="AlphaFoldDB" id="A0A183D8B2"/>
<evidence type="ECO:0000313" key="2">
    <source>
        <dbReference type="EMBL" id="VDK48284.1"/>
    </source>
</evidence>
<organism evidence="4">
    <name type="scientific">Gongylonema pulchrum</name>
    <dbReference type="NCBI Taxonomy" id="637853"/>
    <lineage>
        <taxon>Eukaryota</taxon>
        <taxon>Metazoa</taxon>
        <taxon>Ecdysozoa</taxon>
        <taxon>Nematoda</taxon>
        <taxon>Chromadorea</taxon>
        <taxon>Rhabditida</taxon>
        <taxon>Spirurina</taxon>
        <taxon>Spiruromorpha</taxon>
        <taxon>Spiruroidea</taxon>
        <taxon>Gongylonematidae</taxon>
        <taxon>Gongylonema</taxon>
    </lineage>
</organism>
<feature type="compositionally biased region" description="Acidic residues" evidence="1">
    <location>
        <begin position="80"/>
        <end position="93"/>
    </location>
</feature>
<name>A0A183D8B2_9BILA</name>
<dbReference type="EMBL" id="UYRT01009904">
    <property type="protein sequence ID" value="VDK48284.1"/>
    <property type="molecule type" value="Genomic_DNA"/>
</dbReference>
<dbReference type="WBParaSite" id="GPUH_0000496001-mRNA-1">
    <property type="protein sequence ID" value="GPUH_0000496001-mRNA-1"/>
    <property type="gene ID" value="GPUH_0000496001"/>
</dbReference>